<dbReference type="PANTHER" id="PTHR43244:SF2">
    <property type="entry name" value="CONSERVED HYPOTHETICAL ALANINE AND PROLINE-RICH PROTEIN"/>
    <property type="match status" value="1"/>
</dbReference>
<dbReference type="CDD" id="cd01097">
    <property type="entry name" value="Tetrahydromethanopterin_reductase"/>
    <property type="match status" value="1"/>
</dbReference>
<comment type="caution">
    <text evidence="2">The sequence shown here is derived from an EMBL/GenBank/DDBJ whole genome shotgun (WGS) entry which is preliminary data.</text>
</comment>
<evidence type="ECO:0000313" key="2">
    <source>
        <dbReference type="EMBL" id="REH47035.1"/>
    </source>
</evidence>
<dbReference type="InterPro" id="IPR019919">
    <property type="entry name" value="Lucif-like_OxRdtase_MSMEG_2256"/>
</dbReference>
<keyword evidence="3" id="KW-1185">Reference proteome</keyword>
<sequence>MRVDFHTISVSPTRIAEIAAEVEDIGYDSLWTSEIQYDPFIGLALAAQRSSTLALRTGLAVAFARNPMTMAILANDLQTLSGGRFSLGIGSQIKAHITRRFSMPWSQPAARMREYVLAMRAIWESWATGGRLRFRGEFYRHTLMVPFFNPGPNEFGPPPVLLAGVGERMTAVAGETADGFLAHIITTRKFLQDFTLPILSKARAEVGRSMDDFEIHITPIVATGRTEEEYRSAVDHAKQQLAFYAAIPSYTHVLETHGLEDLRDDLHRLSAEGRLAEEAAAVIDDGVLDTFTLVGEHKEVAAKLHQRFGDLVTSMSFYQLHGSEPENWRPILAELRRLQQ</sequence>
<gene>
    <name evidence="2" type="ORF">BCF44_106199</name>
</gene>
<dbReference type="AlphaFoldDB" id="A0A3E0HLX3"/>
<accession>A0A3E0HLX3</accession>
<dbReference type="Pfam" id="PF00296">
    <property type="entry name" value="Bac_luciferase"/>
    <property type="match status" value="1"/>
</dbReference>
<dbReference type="InterPro" id="IPR036661">
    <property type="entry name" value="Luciferase-like_sf"/>
</dbReference>
<organism evidence="2 3">
    <name type="scientific">Kutzneria buriramensis</name>
    <dbReference type="NCBI Taxonomy" id="1045776"/>
    <lineage>
        <taxon>Bacteria</taxon>
        <taxon>Bacillati</taxon>
        <taxon>Actinomycetota</taxon>
        <taxon>Actinomycetes</taxon>
        <taxon>Pseudonocardiales</taxon>
        <taxon>Pseudonocardiaceae</taxon>
        <taxon>Kutzneria</taxon>
    </lineage>
</organism>
<feature type="domain" description="Luciferase-like" evidence="1">
    <location>
        <begin position="10"/>
        <end position="308"/>
    </location>
</feature>
<evidence type="ECO:0000313" key="3">
    <source>
        <dbReference type="Proteomes" id="UP000256269"/>
    </source>
</evidence>
<dbReference type="NCBIfam" id="TIGR03617">
    <property type="entry name" value="F420_MSMEG_2256"/>
    <property type="match status" value="1"/>
</dbReference>
<protein>
    <submittedName>
        <fullName evidence="2">Putative F420-dependent oxidoreductase</fullName>
    </submittedName>
</protein>
<dbReference type="EMBL" id="QUNO01000006">
    <property type="protein sequence ID" value="REH47035.1"/>
    <property type="molecule type" value="Genomic_DNA"/>
</dbReference>
<dbReference type="Proteomes" id="UP000256269">
    <property type="component" value="Unassembled WGS sequence"/>
</dbReference>
<dbReference type="InterPro" id="IPR011251">
    <property type="entry name" value="Luciferase-like_dom"/>
</dbReference>
<name>A0A3E0HLX3_9PSEU</name>
<evidence type="ECO:0000259" key="1">
    <source>
        <dbReference type="Pfam" id="PF00296"/>
    </source>
</evidence>
<dbReference type="PANTHER" id="PTHR43244">
    <property type="match status" value="1"/>
</dbReference>
<dbReference type="SUPFAM" id="SSF51679">
    <property type="entry name" value="Bacterial luciferase-like"/>
    <property type="match status" value="1"/>
</dbReference>
<dbReference type="GO" id="GO:0016705">
    <property type="term" value="F:oxidoreductase activity, acting on paired donors, with incorporation or reduction of molecular oxygen"/>
    <property type="evidence" value="ECO:0007669"/>
    <property type="project" value="InterPro"/>
</dbReference>
<reference evidence="2 3" key="1">
    <citation type="submission" date="2018-08" db="EMBL/GenBank/DDBJ databases">
        <title>Genomic Encyclopedia of Archaeal and Bacterial Type Strains, Phase II (KMG-II): from individual species to whole genera.</title>
        <authorList>
            <person name="Goeker M."/>
        </authorList>
    </citation>
    <scope>NUCLEOTIDE SEQUENCE [LARGE SCALE GENOMIC DNA]</scope>
    <source>
        <strain evidence="2 3">DSM 45791</strain>
    </source>
</reference>
<proteinExistence type="predicted"/>
<dbReference type="InterPro" id="IPR050564">
    <property type="entry name" value="F420-G6PD/mer"/>
</dbReference>
<dbReference type="Gene3D" id="3.20.20.30">
    <property type="entry name" value="Luciferase-like domain"/>
    <property type="match status" value="1"/>
</dbReference>
<dbReference type="RefSeq" id="WP_211353104.1">
    <property type="nucleotide sequence ID" value="NZ_CP144375.1"/>
</dbReference>